<organism evidence="4 5">
    <name type="scientific">Anser cygnoides</name>
    <name type="common">Swan goose</name>
    <dbReference type="NCBI Taxonomy" id="8845"/>
    <lineage>
        <taxon>Eukaryota</taxon>
        <taxon>Metazoa</taxon>
        <taxon>Chordata</taxon>
        <taxon>Craniata</taxon>
        <taxon>Vertebrata</taxon>
        <taxon>Euteleostomi</taxon>
        <taxon>Archelosauria</taxon>
        <taxon>Archosauria</taxon>
        <taxon>Dinosauria</taxon>
        <taxon>Saurischia</taxon>
        <taxon>Theropoda</taxon>
        <taxon>Coelurosauria</taxon>
        <taxon>Aves</taxon>
        <taxon>Neognathae</taxon>
        <taxon>Galloanserae</taxon>
        <taxon>Anseriformes</taxon>
        <taxon>Anatidae</taxon>
        <taxon>Anserinae</taxon>
        <taxon>Anser</taxon>
    </lineage>
</organism>
<dbReference type="InterPro" id="IPR006574">
    <property type="entry name" value="PRY"/>
</dbReference>
<dbReference type="Ensembl" id="ENSACDT00005018596.1">
    <property type="protein sequence ID" value="ENSACDP00005015452.1"/>
    <property type="gene ID" value="ENSACDG00005011307.1"/>
</dbReference>
<dbReference type="CDD" id="cd12888">
    <property type="entry name" value="SPRY_PRY_TRIM7_like"/>
    <property type="match status" value="1"/>
</dbReference>
<evidence type="ECO:0000256" key="1">
    <source>
        <dbReference type="SAM" id="MobiDB-lite"/>
    </source>
</evidence>
<dbReference type="InterPro" id="IPR003877">
    <property type="entry name" value="SPRY_dom"/>
</dbReference>
<evidence type="ECO:0000259" key="3">
    <source>
        <dbReference type="SMART" id="SM00589"/>
    </source>
</evidence>
<evidence type="ECO:0008006" key="6">
    <source>
        <dbReference type="Google" id="ProtNLM"/>
    </source>
</evidence>
<feature type="domain" description="SPRY-associated" evidence="3">
    <location>
        <begin position="384"/>
        <end position="436"/>
    </location>
</feature>
<dbReference type="Pfam" id="PF00622">
    <property type="entry name" value="SPRY"/>
    <property type="match status" value="1"/>
</dbReference>
<dbReference type="InterPro" id="IPR043136">
    <property type="entry name" value="B30.2/SPRY_sf"/>
</dbReference>
<protein>
    <recommendedName>
        <fullName evidence="6">B30.2/SPRY domain-containing protein</fullName>
    </recommendedName>
</protein>
<feature type="compositionally biased region" description="Low complexity" evidence="1">
    <location>
        <begin position="184"/>
        <end position="195"/>
    </location>
</feature>
<feature type="compositionally biased region" description="Basic and acidic residues" evidence="1">
    <location>
        <begin position="81"/>
        <end position="91"/>
    </location>
</feature>
<dbReference type="AlphaFoldDB" id="A0A8B9E718"/>
<dbReference type="PRINTS" id="PR01407">
    <property type="entry name" value="BUTYPHLNCDUF"/>
</dbReference>
<reference evidence="4" key="1">
    <citation type="submission" date="2025-08" db="UniProtKB">
        <authorList>
            <consortium name="Ensembl"/>
        </authorList>
    </citation>
    <scope>IDENTIFICATION</scope>
</reference>
<sequence length="555" mass="62034">MSGERWRFLTLRTKSPSSLFLQPPLPGSGSGLGSGWSWAPSLWSDDPRLPGSSCHEAPGEVARGRERGEAGDAAMTSAASRVRERGEEGTHHHTTPNHRPDPEHLSCDSAGRGGGTAKSWPERGRFGDAEAASHRNHLRKGNFQPKLHLEHLEEKLKLLGLEGGREEEQLCSWRKRTFAFGGDAKASGRGAPRARGGAHGEEPAQEDREQIQRDLESLKKQREELLEVKASGERRCQGYLTQTEAERQKIVSEFRQLRRFLKDQEVVLLAQLGELDREVMRRQEEEEAKVSGEISLLDILIWEAEKKLEQPVSGFLQGARSTVGRWEMGSGRRMLETFSDLERRLRVISQQNAVLREVLGRFQDILPSELEKEVEPSLGGEGKAAFVTLDPDTAHARLVLSRDRRGVRWTDAGQDLPPDPRRFDVSCCVLGCRGFAAGRHGWEVEVMAGGTWALGVARNSLPRKGCLEFRPEEGIWAVGRCGNRFRAFASPPATLPTSGNPRRIRVVLDYEEEQVAFYLAEQLPPVFTFQKACFGGENIFPFFWVGRGSHLRLCP</sequence>
<feature type="domain" description="SPRY" evidence="2">
    <location>
        <begin position="437"/>
        <end position="555"/>
    </location>
</feature>
<keyword evidence="5" id="KW-1185">Reference proteome</keyword>
<dbReference type="Gene3D" id="2.60.120.920">
    <property type="match status" value="1"/>
</dbReference>
<feature type="compositionally biased region" description="Low complexity" evidence="1">
    <location>
        <begin position="35"/>
        <end position="44"/>
    </location>
</feature>
<dbReference type="SMART" id="SM00589">
    <property type="entry name" value="PRY"/>
    <property type="match status" value="1"/>
</dbReference>
<proteinExistence type="predicted"/>
<feature type="region of interest" description="Disordered" evidence="1">
    <location>
        <begin position="17"/>
        <end position="123"/>
    </location>
</feature>
<evidence type="ECO:0000313" key="5">
    <source>
        <dbReference type="Proteomes" id="UP000694521"/>
    </source>
</evidence>
<dbReference type="InterPro" id="IPR003879">
    <property type="entry name" value="Butyrophylin_SPRY"/>
</dbReference>
<evidence type="ECO:0000259" key="2">
    <source>
        <dbReference type="SMART" id="SM00449"/>
    </source>
</evidence>
<reference evidence="4" key="2">
    <citation type="submission" date="2025-09" db="UniProtKB">
        <authorList>
            <consortium name="Ensembl"/>
        </authorList>
    </citation>
    <scope>IDENTIFICATION</scope>
</reference>
<name>A0A8B9E718_ANSCY</name>
<dbReference type="FunFam" id="2.60.120.920:FF:000004">
    <property type="entry name" value="Butyrophilin subfamily 1 member A1"/>
    <property type="match status" value="1"/>
</dbReference>
<feature type="compositionally biased region" description="Basic and acidic residues" evidence="1">
    <location>
        <begin position="198"/>
        <end position="210"/>
    </location>
</feature>
<feature type="region of interest" description="Disordered" evidence="1">
    <location>
        <begin position="183"/>
        <end position="210"/>
    </location>
</feature>
<dbReference type="Pfam" id="PF13765">
    <property type="entry name" value="PRY"/>
    <property type="match status" value="1"/>
</dbReference>
<dbReference type="SUPFAM" id="SSF49899">
    <property type="entry name" value="Concanavalin A-like lectins/glucanases"/>
    <property type="match status" value="1"/>
</dbReference>
<dbReference type="SMART" id="SM00449">
    <property type="entry name" value="SPRY"/>
    <property type="match status" value="1"/>
</dbReference>
<dbReference type="InterPro" id="IPR013320">
    <property type="entry name" value="ConA-like_dom_sf"/>
</dbReference>
<accession>A0A8B9E718</accession>
<dbReference type="Proteomes" id="UP000694521">
    <property type="component" value="Unplaced"/>
</dbReference>
<dbReference type="PANTHER" id="PTHR24103">
    <property type="entry name" value="E3 UBIQUITIN-PROTEIN LIGASE TRIM"/>
    <property type="match status" value="1"/>
</dbReference>
<dbReference type="InterPro" id="IPR050143">
    <property type="entry name" value="TRIM/RBCC"/>
</dbReference>
<evidence type="ECO:0000313" key="4">
    <source>
        <dbReference type="Ensembl" id="ENSACDP00005015452.1"/>
    </source>
</evidence>